<dbReference type="PANTHER" id="PTHR11070">
    <property type="entry name" value="UVRD / RECB / PCRA DNA HELICASE FAMILY MEMBER"/>
    <property type="match status" value="1"/>
</dbReference>
<dbReference type="InterPro" id="IPR000212">
    <property type="entry name" value="DNA_helicase_UvrD/REP"/>
</dbReference>
<keyword evidence="3 11" id="KW-0547">Nucleotide-binding</keyword>
<dbReference type="InterPro" id="IPR014017">
    <property type="entry name" value="DNA_helicase_UvrD-like_C"/>
</dbReference>
<evidence type="ECO:0000256" key="5">
    <source>
        <dbReference type="ARBA" id="ARBA00022806"/>
    </source>
</evidence>
<evidence type="ECO:0000256" key="7">
    <source>
        <dbReference type="ARBA" id="ARBA00023125"/>
    </source>
</evidence>
<feature type="domain" description="UvrD-like helicase ATP-binding" evidence="13">
    <location>
        <begin position="3"/>
        <end position="279"/>
    </location>
</feature>
<dbReference type="EMBL" id="JANIGO010000001">
    <property type="protein sequence ID" value="MCQ8895668.1"/>
    <property type="molecule type" value="Genomic_DNA"/>
</dbReference>
<dbReference type="InterPro" id="IPR027417">
    <property type="entry name" value="P-loop_NTPase"/>
</dbReference>
<comment type="function">
    <text evidence="11">Rep helicase is a single-stranded DNA-dependent ATPase involved in DNA replication; it can initiate unwinding at a nick in the DNA. It binds to the single-stranded DNA and acts in a progressive fashion along the DNA in the 3' to 5' direction.</text>
</comment>
<evidence type="ECO:0000256" key="4">
    <source>
        <dbReference type="ARBA" id="ARBA00022801"/>
    </source>
</evidence>
<protein>
    <recommendedName>
        <fullName evidence="11">ATP-dependent DNA helicase Rep</fullName>
        <ecNumber evidence="11">5.6.2.4</ecNumber>
    </recommendedName>
    <alternativeName>
        <fullName evidence="11">DNA 3'-5' helicase Rep</fullName>
    </alternativeName>
</protein>
<organism evidence="15 16">
    <name type="scientific">Limnobacter humi</name>
    <dbReference type="NCBI Taxonomy" id="1778671"/>
    <lineage>
        <taxon>Bacteria</taxon>
        <taxon>Pseudomonadati</taxon>
        <taxon>Pseudomonadota</taxon>
        <taxon>Betaproteobacteria</taxon>
        <taxon>Burkholderiales</taxon>
        <taxon>Burkholderiaceae</taxon>
        <taxon>Limnobacter</taxon>
    </lineage>
</organism>
<keyword evidence="16" id="KW-1185">Reference proteome</keyword>
<keyword evidence="7 11" id="KW-0238">DNA-binding</keyword>
<dbReference type="EC" id="5.6.2.4" evidence="11"/>
<evidence type="ECO:0000256" key="9">
    <source>
        <dbReference type="ARBA" id="ARBA00034617"/>
    </source>
</evidence>
<comment type="catalytic activity">
    <reaction evidence="10 11">
        <text>ATP + H2O = ADP + phosphate + H(+)</text>
        <dbReference type="Rhea" id="RHEA:13065"/>
        <dbReference type="ChEBI" id="CHEBI:15377"/>
        <dbReference type="ChEBI" id="CHEBI:15378"/>
        <dbReference type="ChEBI" id="CHEBI:30616"/>
        <dbReference type="ChEBI" id="CHEBI:43474"/>
        <dbReference type="ChEBI" id="CHEBI:456216"/>
        <dbReference type="EC" id="5.6.2.4"/>
    </reaction>
</comment>
<dbReference type="Gene3D" id="1.10.486.10">
    <property type="entry name" value="PCRA, domain 4"/>
    <property type="match status" value="1"/>
</dbReference>
<evidence type="ECO:0000256" key="3">
    <source>
        <dbReference type="ARBA" id="ARBA00022741"/>
    </source>
</evidence>
<comment type="subunit">
    <text evidence="11">Homodimer.</text>
</comment>
<dbReference type="PROSITE" id="PS51198">
    <property type="entry name" value="UVRD_HELICASE_ATP_BIND"/>
    <property type="match status" value="1"/>
</dbReference>
<proteinExistence type="inferred from homology"/>
<evidence type="ECO:0000259" key="13">
    <source>
        <dbReference type="PROSITE" id="PS51198"/>
    </source>
</evidence>
<evidence type="ECO:0000256" key="8">
    <source>
        <dbReference type="ARBA" id="ARBA00023235"/>
    </source>
</evidence>
<comment type="similarity">
    <text evidence="1 11">Belongs to the helicase family. UvrD subfamily.</text>
</comment>
<dbReference type="InterPro" id="IPR014016">
    <property type="entry name" value="UvrD-like_ATP-bd"/>
</dbReference>
<evidence type="ECO:0000256" key="12">
    <source>
        <dbReference type="PROSITE-ProRule" id="PRU00560"/>
    </source>
</evidence>
<dbReference type="Pfam" id="PF00580">
    <property type="entry name" value="UvrD-helicase"/>
    <property type="match status" value="1"/>
</dbReference>
<evidence type="ECO:0000256" key="1">
    <source>
        <dbReference type="ARBA" id="ARBA00009922"/>
    </source>
</evidence>
<dbReference type="PROSITE" id="PS51217">
    <property type="entry name" value="UVRD_HELICASE_CTER"/>
    <property type="match status" value="1"/>
</dbReference>
<evidence type="ECO:0000256" key="11">
    <source>
        <dbReference type="HAMAP-Rule" id="MF_01920"/>
    </source>
</evidence>
<dbReference type="PANTHER" id="PTHR11070:SF64">
    <property type="entry name" value="ATP-DEPENDENT DNA HELICASE REP"/>
    <property type="match status" value="1"/>
</dbReference>
<dbReference type="RefSeq" id="WP_256763365.1">
    <property type="nucleotide sequence ID" value="NZ_JANIGO010000001.1"/>
</dbReference>
<evidence type="ECO:0000256" key="2">
    <source>
        <dbReference type="ARBA" id="ARBA00022705"/>
    </source>
</evidence>
<evidence type="ECO:0000313" key="16">
    <source>
        <dbReference type="Proteomes" id="UP001204142"/>
    </source>
</evidence>
<keyword evidence="2 11" id="KW-0235">DNA replication</keyword>
<feature type="binding site" evidence="11">
    <location>
        <position position="277"/>
    </location>
    <ligand>
        <name>ATP</name>
        <dbReference type="ChEBI" id="CHEBI:30616"/>
    </ligand>
</feature>
<evidence type="ECO:0000313" key="15">
    <source>
        <dbReference type="EMBL" id="MCQ8895668.1"/>
    </source>
</evidence>
<evidence type="ECO:0000259" key="14">
    <source>
        <dbReference type="PROSITE" id="PS51217"/>
    </source>
</evidence>
<evidence type="ECO:0000256" key="6">
    <source>
        <dbReference type="ARBA" id="ARBA00022840"/>
    </source>
</evidence>
<accession>A0ABT1WDR9</accession>
<name>A0ABT1WDR9_9BURK</name>
<dbReference type="Pfam" id="PF13361">
    <property type="entry name" value="UvrD_C"/>
    <property type="match status" value="1"/>
</dbReference>
<keyword evidence="6 11" id="KW-0067">ATP-binding</keyword>
<evidence type="ECO:0000256" key="10">
    <source>
        <dbReference type="ARBA" id="ARBA00048988"/>
    </source>
</evidence>
<feature type="domain" description="UvrD-like helicase C-terminal" evidence="14">
    <location>
        <begin position="280"/>
        <end position="557"/>
    </location>
</feature>
<gene>
    <name evidence="11" type="primary">rep</name>
    <name evidence="15" type="ORF">NQT62_04320</name>
</gene>
<dbReference type="Gene3D" id="1.10.10.160">
    <property type="match status" value="1"/>
</dbReference>
<keyword evidence="5 11" id="KW-0347">Helicase</keyword>
<dbReference type="Gene3D" id="3.40.50.300">
    <property type="entry name" value="P-loop containing nucleotide triphosphate hydrolases"/>
    <property type="match status" value="2"/>
</dbReference>
<dbReference type="InterPro" id="IPR005752">
    <property type="entry name" value="Helicase_Rep"/>
</dbReference>
<dbReference type="SUPFAM" id="SSF52540">
    <property type="entry name" value="P-loop containing nucleoside triphosphate hydrolases"/>
    <property type="match status" value="1"/>
</dbReference>
<keyword evidence="4 11" id="KW-0378">Hydrolase</keyword>
<dbReference type="InterPro" id="IPR013986">
    <property type="entry name" value="DExx_box_DNA_helicase_dom_sf"/>
</dbReference>
<comment type="caution">
    <text evidence="15">The sequence shown here is derived from an EMBL/GenBank/DDBJ whole genome shotgun (WGS) entry which is preliminary data.</text>
</comment>
<comment type="catalytic activity">
    <reaction evidence="9 11">
        <text>Couples ATP hydrolysis with the unwinding of duplex DNA by translocating in the 3'-5' direction.</text>
        <dbReference type="EC" id="5.6.2.4"/>
    </reaction>
</comment>
<keyword evidence="8 11" id="KW-0413">Isomerase</keyword>
<dbReference type="Proteomes" id="UP001204142">
    <property type="component" value="Unassembled WGS sequence"/>
</dbReference>
<dbReference type="HAMAP" id="MF_01920">
    <property type="entry name" value="Helicase_Rep"/>
    <property type="match status" value="1"/>
</dbReference>
<sequence>MTIGLNKAQSEAVNYVDGPCLVLAGAGSGKTRVITQKIAHLIQNQGVQARNIAAVTFTNKAAKEMEERAAKLLKDGEGKGLLVCTFHSLGMRILREEHAHAGLKNRFSILDSTDTFGLVQQLYSTTDKQLIRKAQSTISLWKNGLKDPDTALVEATDDDEAQLARLYKSYEATLAAYQAVDFDDLILKPTRLLASNEEVRNKWQNRLRYLLVDEVQDTNACQYDLLRLIAGPRAMFTAVGDDDQAIYAWRGATLENLRQLTEDYPQLKVIKLEQNYRSTLRILQAANRLIEHNPKLFKKTLWSDHGPGEPIVITAMNDDEHEAEQVAMMLSGHRFERRSKYGDYAVLYRSNFQARILEQALRRQKIPYILSGGQSFFERAEIKDVLAYLRLLVNSDDDPAFIRAITTPKRGIGQKTLETLGTYAGNRGVSLFEALFETGLESQLNEGMVQALRTFGTFINNLEYRAQREPAGELLNELIKAINYEEWLYEQHDERGAQAKWQNVLDFVKWMGEKGEEDGQNLLDLTQKVALITMLDRQEDGTRPDAVQLSTLHAAKGLEFPHVFLIGCEEAILPSFGEGEGRELTDDRLEEERRLMYVGVTRAQRSLNITWCRKRKKARELVTCFPSRFIKELQLDEDKDLPDDTPKMSPKDRLSALKGLLTKMG</sequence>
<dbReference type="CDD" id="cd18807">
    <property type="entry name" value="SF1_C_UvrD"/>
    <property type="match status" value="1"/>
</dbReference>
<reference evidence="15 16" key="1">
    <citation type="submission" date="2022-07" db="EMBL/GenBank/DDBJ databases">
        <authorList>
            <person name="Xamxidin M."/>
            <person name="Wu M."/>
        </authorList>
    </citation>
    <scope>NUCLEOTIDE SEQUENCE [LARGE SCALE GENOMIC DNA]</scope>
    <source>
        <strain evidence="15 16">NBRC 111650</strain>
    </source>
</reference>
<dbReference type="CDD" id="cd17932">
    <property type="entry name" value="DEXQc_UvrD"/>
    <property type="match status" value="1"/>
</dbReference>
<feature type="binding site" evidence="12">
    <location>
        <begin position="24"/>
        <end position="31"/>
    </location>
    <ligand>
        <name>ATP</name>
        <dbReference type="ChEBI" id="CHEBI:30616"/>
    </ligand>
</feature>